<gene>
    <name evidence="1" type="ORF">OVA965_LOCUS17952</name>
    <name evidence="2" type="ORF">TMI583_LOCUS17962</name>
</gene>
<proteinExistence type="predicted"/>
<reference evidence="2" key="1">
    <citation type="submission" date="2021-02" db="EMBL/GenBank/DDBJ databases">
        <authorList>
            <person name="Nowell W R."/>
        </authorList>
    </citation>
    <scope>NUCLEOTIDE SEQUENCE</scope>
</reference>
<evidence type="ECO:0000313" key="2">
    <source>
        <dbReference type="EMBL" id="CAF3836415.1"/>
    </source>
</evidence>
<sequence length="191" mass="20489">MCQDSLRSLTQPDDTYYGICQTVAGDNSTESTPGIDVCQYTNTSIHYWPPSLAFDNNVSTKYLNYGSGAQSASTETQGTGTGFYVSPKNGSSVLKGIVFATGDDQPNRDPIMCTVEGSNNASSFLVYGSSWTLIYSGSTGIPASPAPERSQYMSPISINNMIPYTAYRVLITQQSGSANGVQYSECHLLGY</sequence>
<dbReference type="Proteomes" id="UP000682733">
    <property type="component" value="Unassembled WGS sequence"/>
</dbReference>
<protein>
    <submittedName>
        <fullName evidence="2">Uncharacterized protein</fullName>
    </submittedName>
</protein>
<comment type="caution">
    <text evidence="2">The sequence shown here is derived from an EMBL/GenBank/DDBJ whole genome shotgun (WGS) entry which is preliminary data.</text>
</comment>
<accession>A0A8S2K2Y3</accession>
<dbReference type="EMBL" id="CAJNOK010008760">
    <property type="protein sequence ID" value="CAF1072240.1"/>
    <property type="molecule type" value="Genomic_DNA"/>
</dbReference>
<dbReference type="EMBL" id="CAJOBA010008773">
    <property type="protein sequence ID" value="CAF3836415.1"/>
    <property type="molecule type" value="Genomic_DNA"/>
</dbReference>
<dbReference type="Proteomes" id="UP000677228">
    <property type="component" value="Unassembled WGS sequence"/>
</dbReference>
<evidence type="ECO:0000313" key="1">
    <source>
        <dbReference type="EMBL" id="CAF1072240.1"/>
    </source>
</evidence>
<dbReference type="AlphaFoldDB" id="A0A8S2K2Y3"/>
<organism evidence="2 3">
    <name type="scientific">Didymodactylos carnosus</name>
    <dbReference type="NCBI Taxonomy" id="1234261"/>
    <lineage>
        <taxon>Eukaryota</taxon>
        <taxon>Metazoa</taxon>
        <taxon>Spiralia</taxon>
        <taxon>Gnathifera</taxon>
        <taxon>Rotifera</taxon>
        <taxon>Eurotatoria</taxon>
        <taxon>Bdelloidea</taxon>
        <taxon>Philodinida</taxon>
        <taxon>Philodinidae</taxon>
        <taxon>Didymodactylos</taxon>
    </lineage>
</organism>
<dbReference type="Gene3D" id="2.60.120.260">
    <property type="entry name" value="Galactose-binding domain-like"/>
    <property type="match status" value="1"/>
</dbReference>
<evidence type="ECO:0000313" key="3">
    <source>
        <dbReference type="Proteomes" id="UP000682733"/>
    </source>
</evidence>
<name>A0A8S2K2Y3_9BILA</name>